<feature type="binding site" evidence="9">
    <location>
        <begin position="396"/>
        <end position="399"/>
    </location>
    <ligand>
        <name>L-glutamine</name>
        <dbReference type="ChEBI" id="CHEBI:58359"/>
    </ligand>
</feature>
<comment type="catalytic activity">
    <reaction evidence="9">
        <text>L-glutamine + H2O = L-glutamate + NH4(+)</text>
        <dbReference type="Rhea" id="RHEA:15889"/>
        <dbReference type="ChEBI" id="CHEBI:15377"/>
        <dbReference type="ChEBI" id="CHEBI:28938"/>
        <dbReference type="ChEBI" id="CHEBI:29985"/>
        <dbReference type="ChEBI" id="CHEBI:58359"/>
    </reaction>
</comment>
<comment type="function">
    <text evidence="9">Catalyzes the ATP-dependent amination of UTP to CTP with either L-glutamine or ammonia as the source of nitrogen. Regulates intracellular CTP levels through interactions with the four ribonucleotide triphosphates.</text>
</comment>
<comment type="pathway">
    <text evidence="1 9">Pyrimidine metabolism; CTP biosynthesis via de novo pathway; CTP from UDP: step 2/2.</text>
</comment>
<dbReference type="EC" id="6.3.4.2" evidence="9"/>
<comment type="catalytic activity">
    <reaction evidence="9">
        <text>UTP + NH4(+) + ATP = CTP + ADP + phosphate + 2 H(+)</text>
        <dbReference type="Rhea" id="RHEA:16597"/>
        <dbReference type="ChEBI" id="CHEBI:15378"/>
        <dbReference type="ChEBI" id="CHEBI:28938"/>
        <dbReference type="ChEBI" id="CHEBI:30616"/>
        <dbReference type="ChEBI" id="CHEBI:37563"/>
        <dbReference type="ChEBI" id="CHEBI:43474"/>
        <dbReference type="ChEBI" id="CHEBI:46398"/>
        <dbReference type="ChEBI" id="CHEBI:456216"/>
    </reaction>
</comment>
<keyword evidence="7 9" id="KW-0665">Pyrimidine biosynthesis</keyword>
<feature type="binding site" evidence="9">
    <location>
        <position position="368"/>
    </location>
    <ligand>
        <name>L-glutamine</name>
        <dbReference type="ChEBI" id="CHEBI:58359"/>
    </ligand>
</feature>
<feature type="binding site" evidence="9">
    <location>
        <position position="24"/>
    </location>
    <ligand>
        <name>UTP</name>
        <dbReference type="ChEBI" id="CHEBI:46398"/>
    </ligand>
</feature>
<feature type="binding site" evidence="9">
    <location>
        <position position="476"/>
    </location>
    <ligand>
        <name>L-glutamine</name>
        <dbReference type="ChEBI" id="CHEBI:58359"/>
    </ligand>
</feature>
<dbReference type="NCBIfam" id="TIGR00337">
    <property type="entry name" value="PyrG"/>
    <property type="match status" value="1"/>
</dbReference>
<proteinExistence type="inferred from homology"/>
<comment type="similarity">
    <text evidence="2 9">Belongs to the CTP synthase family.</text>
</comment>
<evidence type="ECO:0000256" key="2">
    <source>
        <dbReference type="ARBA" id="ARBA00007533"/>
    </source>
</evidence>
<comment type="miscellaneous">
    <text evidence="9">CTPSs have evolved a hybrid strategy for distinguishing between UTP and CTP. The overlapping regions of the product feedback inhibitory and substrate sites recognize a common feature in both compounds, the triphosphate moiety. To differentiate isosteric substrate and product pyrimidine rings, an additional pocket far from the expected kinase/ligase catalytic site, specifically recognizes the cytosine and ribose portions of the product inhibitor.</text>
</comment>
<feature type="binding site" evidence="9">
    <location>
        <position position="82"/>
    </location>
    <ligand>
        <name>Mg(2+)</name>
        <dbReference type="ChEBI" id="CHEBI:18420"/>
    </ligand>
</feature>
<dbReference type="InterPro" id="IPR017926">
    <property type="entry name" value="GATASE"/>
</dbReference>
<comment type="subunit">
    <text evidence="9">Homotetramer.</text>
</comment>
<gene>
    <name evidence="9" type="primary">pyrG</name>
    <name evidence="12" type="ORF">IV60_GL001009</name>
</gene>
<accession>A0ABR5PZM7</accession>
<evidence type="ECO:0000256" key="6">
    <source>
        <dbReference type="ARBA" id="ARBA00022962"/>
    </source>
</evidence>
<dbReference type="NCBIfam" id="NF003792">
    <property type="entry name" value="PRK05380.1"/>
    <property type="match status" value="1"/>
</dbReference>
<dbReference type="InterPro" id="IPR033828">
    <property type="entry name" value="GATase1_CTP_Synthase"/>
</dbReference>
<feature type="binding site" evidence="9">
    <location>
        <position position="419"/>
    </location>
    <ligand>
        <name>L-glutamine</name>
        <dbReference type="ChEBI" id="CHEBI:58359"/>
    </ligand>
</feature>
<dbReference type="CDD" id="cd01746">
    <property type="entry name" value="GATase1_CTP_Synthase"/>
    <property type="match status" value="1"/>
</dbReference>
<feature type="binding site" evidence="9">
    <location>
        <begin position="199"/>
        <end position="204"/>
    </location>
    <ligand>
        <name>UTP</name>
        <dbReference type="ChEBI" id="CHEBI:46398"/>
    </ligand>
</feature>
<evidence type="ECO:0000259" key="10">
    <source>
        <dbReference type="Pfam" id="PF00117"/>
    </source>
</evidence>
<evidence type="ECO:0000256" key="8">
    <source>
        <dbReference type="ARBA" id="ARBA00047781"/>
    </source>
</evidence>
<keyword evidence="13" id="KW-1185">Reference proteome</keyword>
<dbReference type="InterPro" id="IPR017456">
    <property type="entry name" value="CTP_synthase_N"/>
</dbReference>
<dbReference type="Gene3D" id="3.40.50.300">
    <property type="entry name" value="P-loop containing nucleotide triphosphate hydrolases"/>
    <property type="match status" value="1"/>
</dbReference>
<reference evidence="12 13" key="1">
    <citation type="journal article" date="2015" name="Genome Announc.">
        <title>Expanding the biotechnology potential of lactobacilli through comparative genomics of 213 strains and associated genera.</title>
        <authorList>
            <person name="Sun Z."/>
            <person name="Harris H.M."/>
            <person name="McCann A."/>
            <person name="Guo C."/>
            <person name="Argimon S."/>
            <person name="Zhang W."/>
            <person name="Yang X."/>
            <person name="Jeffery I.B."/>
            <person name="Cooney J.C."/>
            <person name="Kagawa T.F."/>
            <person name="Liu W."/>
            <person name="Song Y."/>
            <person name="Salvetti E."/>
            <person name="Wrobel A."/>
            <person name="Rasinkangas P."/>
            <person name="Parkhill J."/>
            <person name="Rea M.C."/>
            <person name="O'Sullivan O."/>
            <person name="Ritari J."/>
            <person name="Douillard F.P."/>
            <person name="Paul Ross R."/>
            <person name="Yang R."/>
            <person name="Briner A.E."/>
            <person name="Felis G.E."/>
            <person name="de Vos W.M."/>
            <person name="Barrangou R."/>
            <person name="Klaenhammer T.R."/>
            <person name="Caufield P.W."/>
            <person name="Cui Y."/>
            <person name="Zhang H."/>
            <person name="O'Toole P.W."/>
        </authorList>
    </citation>
    <scope>NUCLEOTIDE SEQUENCE [LARGE SCALE GENOMIC DNA]</scope>
    <source>
        <strain evidence="12 13">DSM 7090</strain>
    </source>
</reference>
<dbReference type="PANTHER" id="PTHR11550:SF0">
    <property type="entry name" value="CTP SYNTHASE-RELATED"/>
    <property type="match status" value="1"/>
</dbReference>
<feature type="binding site" evidence="9">
    <location>
        <position position="82"/>
    </location>
    <ligand>
        <name>ATP</name>
        <dbReference type="ChEBI" id="CHEBI:30616"/>
    </ligand>
</feature>
<dbReference type="HAMAP" id="MF_01227">
    <property type="entry name" value="PyrG"/>
    <property type="match status" value="1"/>
</dbReference>
<feature type="binding site" evidence="9">
    <location>
        <position position="253"/>
    </location>
    <ligand>
        <name>ATP</name>
        <dbReference type="ChEBI" id="CHEBI:30616"/>
    </ligand>
</feature>
<dbReference type="SUPFAM" id="SSF52540">
    <property type="entry name" value="P-loop containing nucleoside triphosphate hydrolases"/>
    <property type="match status" value="1"/>
</dbReference>
<dbReference type="SUPFAM" id="SSF52317">
    <property type="entry name" value="Class I glutamine amidotransferase-like"/>
    <property type="match status" value="1"/>
</dbReference>
<dbReference type="Gene3D" id="3.40.50.880">
    <property type="match status" value="1"/>
</dbReference>
<feature type="binding site" evidence="9">
    <location>
        <begin position="199"/>
        <end position="204"/>
    </location>
    <ligand>
        <name>CTP</name>
        <dbReference type="ChEBI" id="CHEBI:37563"/>
        <note>allosteric inhibitor</note>
    </ligand>
</feature>
<evidence type="ECO:0000256" key="5">
    <source>
        <dbReference type="ARBA" id="ARBA00022840"/>
    </source>
</evidence>
<comment type="activity regulation">
    <text evidence="9">Allosterically activated by GTP, when glutamine is the substrate; GTP has no effect on the reaction when ammonia is the substrate. The allosteric effector GTP functions by stabilizing the protein conformation that binds the tetrahedral intermediate(s) formed during glutamine hydrolysis. Inhibited by the product CTP, via allosteric rather than competitive inhibition.</text>
</comment>
<dbReference type="InterPro" id="IPR027417">
    <property type="entry name" value="P-loop_NTPase"/>
</dbReference>
<feature type="domain" description="CTP synthase N-terminal" evidence="11">
    <location>
        <begin position="14"/>
        <end position="278"/>
    </location>
</feature>
<feature type="region of interest" description="Amidoligase domain" evidence="9">
    <location>
        <begin position="1"/>
        <end position="278"/>
    </location>
</feature>
<feature type="binding site" evidence="9">
    <location>
        <position position="24"/>
    </location>
    <ligand>
        <name>CTP</name>
        <dbReference type="ChEBI" id="CHEBI:37563"/>
        <note>allosteric inhibitor</note>
    </ligand>
</feature>
<dbReference type="EMBL" id="JQCP01000003">
    <property type="protein sequence ID" value="KRO01770.1"/>
    <property type="molecule type" value="Genomic_DNA"/>
</dbReference>
<comment type="catalytic activity">
    <reaction evidence="8 9">
        <text>UTP + L-glutamine + ATP + H2O = CTP + L-glutamate + ADP + phosphate + 2 H(+)</text>
        <dbReference type="Rhea" id="RHEA:26426"/>
        <dbReference type="ChEBI" id="CHEBI:15377"/>
        <dbReference type="ChEBI" id="CHEBI:15378"/>
        <dbReference type="ChEBI" id="CHEBI:29985"/>
        <dbReference type="ChEBI" id="CHEBI:30616"/>
        <dbReference type="ChEBI" id="CHEBI:37563"/>
        <dbReference type="ChEBI" id="CHEBI:43474"/>
        <dbReference type="ChEBI" id="CHEBI:46398"/>
        <dbReference type="ChEBI" id="CHEBI:58359"/>
        <dbReference type="ChEBI" id="CHEBI:456216"/>
        <dbReference type="EC" id="6.3.4.2"/>
    </reaction>
</comment>
<dbReference type="Pfam" id="PF00117">
    <property type="entry name" value="GATase"/>
    <property type="match status" value="1"/>
</dbReference>
<sequence>MACFGFTGDYFMTKHIFVTGGVVSSLGKGITAASLGRLLKARGYKVMMQKADPYLNVDPGTMSPFQHGEVFVTEDGKETDLDLGHYERFIDENLTRESNFTTGLIYQSLIQRERAGDFLGGTVQVIPHVTNAIKARFARIEEVTDADVVITELGGTIGDIESQPFVEAIRQFRKERGMANVAIIHVSLVPYIAAAHEVKTKPTQHSVKELRSMGIQPDFIVCRSSHAVEPSIREKIANFCDVDADCVFENNDLPSIYDVPAHLKEQGFDRKVCERLGLDTRVSDLSGWQDFTASMHTANALATTTRIYVVGKYTQLPDAYLSVIEALHHSGIFYGRHVDIRLVNGEELTEESVDEELKDADGILVPGGFGIRGVDGKMVAIRRAREQKIPYLGVCLGMQTAVIEFARDVVGLEGANSAEFAPETTYPVIDLMPDQEDITDKGGTMRLGSYPCKVVPATLAFEAYGSELIYERHRHRFEFNNAYRKQLSEAGLVISGVSPDERLVEMVELPKDVHPWFVASQAHPEFKSRPTSPAPLFREFARAAIAHHEEIDRHDVRPVR</sequence>
<evidence type="ECO:0000313" key="13">
    <source>
        <dbReference type="Proteomes" id="UP000051927"/>
    </source>
</evidence>
<comment type="caution">
    <text evidence="12">The sequence shown here is derived from an EMBL/GenBank/DDBJ whole genome shotgun (WGS) entry which is preliminary data.</text>
</comment>
<keyword evidence="3 9" id="KW-0436">Ligase</keyword>
<dbReference type="Pfam" id="PF06418">
    <property type="entry name" value="CTP_synth_N"/>
    <property type="match status" value="1"/>
</dbReference>
<feature type="binding site" evidence="9">
    <location>
        <position position="152"/>
    </location>
    <ligand>
        <name>Mg(2+)</name>
        <dbReference type="ChEBI" id="CHEBI:18420"/>
    </ligand>
</feature>
<evidence type="ECO:0000313" key="12">
    <source>
        <dbReference type="EMBL" id="KRO01770.1"/>
    </source>
</evidence>
<dbReference type="PROSITE" id="PS51273">
    <property type="entry name" value="GATASE_TYPE_1"/>
    <property type="match status" value="1"/>
</dbReference>
<evidence type="ECO:0000256" key="1">
    <source>
        <dbReference type="ARBA" id="ARBA00005171"/>
    </source>
</evidence>
<feature type="active site" evidence="9">
    <location>
        <position position="525"/>
    </location>
</feature>
<evidence type="ECO:0000256" key="3">
    <source>
        <dbReference type="ARBA" id="ARBA00022598"/>
    </source>
</evidence>
<comment type="caution">
    <text evidence="9">Lacks conserved residue(s) required for the propagation of feature annotation.</text>
</comment>
<organism evidence="12 13">
    <name type="scientific">Lancefieldella rimae</name>
    <dbReference type="NCBI Taxonomy" id="1383"/>
    <lineage>
        <taxon>Bacteria</taxon>
        <taxon>Bacillati</taxon>
        <taxon>Actinomycetota</taxon>
        <taxon>Coriobacteriia</taxon>
        <taxon>Coriobacteriales</taxon>
        <taxon>Atopobiaceae</taxon>
        <taxon>Lancefieldella</taxon>
    </lineage>
</organism>
<feature type="binding site" evidence="9">
    <location>
        <begin position="25"/>
        <end position="30"/>
    </location>
    <ligand>
        <name>ATP</name>
        <dbReference type="ChEBI" id="CHEBI:30616"/>
    </ligand>
</feature>
<evidence type="ECO:0000259" key="11">
    <source>
        <dbReference type="Pfam" id="PF06418"/>
    </source>
</evidence>
<keyword evidence="9" id="KW-0479">Metal-binding</keyword>
<keyword evidence="6 9" id="KW-0315">Glutamine amidotransferase</keyword>
<protein>
    <recommendedName>
        <fullName evidence="9">CTP synthase</fullName>
        <ecNumber evidence="9">6.3.4.2</ecNumber>
    </recommendedName>
    <alternativeName>
        <fullName evidence="9">Cytidine 5'-triphosphate synthase</fullName>
    </alternativeName>
    <alternativeName>
        <fullName evidence="9">Cytidine triphosphate synthetase</fullName>
        <shortName evidence="9">CTP synthetase</shortName>
        <shortName evidence="9">CTPS</shortName>
    </alternativeName>
    <alternativeName>
        <fullName evidence="9">UTP--ammonia ligase</fullName>
    </alternativeName>
</protein>
<dbReference type="InterPro" id="IPR029062">
    <property type="entry name" value="Class_I_gatase-like"/>
</dbReference>
<keyword evidence="4 9" id="KW-0547">Nucleotide-binding</keyword>
<name>A0ABR5PZM7_9ACTN</name>
<keyword evidence="5 9" id="KW-0067">ATP-binding</keyword>
<feature type="binding site" evidence="9">
    <location>
        <begin position="159"/>
        <end position="161"/>
    </location>
    <ligand>
        <name>CTP</name>
        <dbReference type="ChEBI" id="CHEBI:37563"/>
        <note>allosteric inhibitor</note>
    </ligand>
</feature>
<evidence type="ECO:0000256" key="4">
    <source>
        <dbReference type="ARBA" id="ARBA00022741"/>
    </source>
</evidence>
<keyword evidence="9" id="KW-0460">Magnesium</keyword>
<feature type="active site" description="Nucleophile; for glutamine hydrolysis" evidence="9">
    <location>
        <position position="395"/>
    </location>
</feature>
<evidence type="ECO:0000256" key="7">
    <source>
        <dbReference type="ARBA" id="ARBA00022975"/>
    </source>
</evidence>
<feature type="active site" evidence="9">
    <location>
        <position position="523"/>
    </location>
</feature>
<feature type="binding site" evidence="9">
    <location>
        <position position="235"/>
    </location>
    <ligand>
        <name>CTP</name>
        <dbReference type="ChEBI" id="CHEBI:37563"/>
        <note>allosteric inhibitor</note>
    </ligand>
</feature>
<feature type="binding site" evidence="9">
    <location>
        <position position="235"/>
    </location>
    <ligand>
        <name>UTP</name>
        <dbReference type="ChEBI" id="CHEBI:46398"/>
    </ligand>
</feature>
<dbReference type="Proteomes" id="UP000051927">
    <property type="component" value="Unassembled WGS sequence"/>
</dbReference>
<dbReference type="InterPro" id="IPR004468">
    <property type="entry name" value="CTP_synthase"/>
</dbReference>
<feature type="domain" description="Glutamine amidotransferase" evidence="10">
    <location>
        <begin position="316"/>
        <end position="541"/>
    </location>
</feature>
<dbReference type="CDD" id="cd03113">
    <property type="entry name" value="CTPS_N"/>
    <property type="match status" value="1"/>
</dbReference>
<evidence type="ECO:0000256" key="9">
    <source>
        <dbReference type="HAMAP-Rule" id="MF_01227"/>
    </source>
</evidence>
<dbReference type="PANTHER" id="PTHR11550">
    <property type="entry name" value="CTP SYNTHASE"/>
    <property type="match status" value="1"/>
</dbReference>